<feature type="binding site" evidence="13">
    <location>
        <position position="100"/>
    </location>
    <ligand>
        <name>substrate</name>
    </ligand>
</feature>
<dbReference type="EC" id="2.4.2.19" evidence="5"/>
<dbReference type="InterPro" id="IPR002638">
    <property type="entry name" value="Quinolinate_PRibosylTrfase_C"/>
</dbReference>
<dbReference type="FunFam" id="3.90.1170.20:FF:000001">
    <property type="entry name" value="Nicotinate-nucleotide diphosphorylase (Carboxylating)"/>
    <property type="match status" value="1"/>
</dbReference>
<reference evidence="16" key="2">
    <citation type="journal article" date="2021" name="PeerJ">
        <title>Extensive microbial diversity within the chicken gut microbiome revealed by metagenomics and culture.</title>
        <authorList>
            <person name="Gilroy R."/>
            <person name="Ravi A."/>
            <person name="Getino M."/>
            <person name="Pursley I."/>
            <person name="Horton D.L."/>
            <person name="Alikhan N.F."/>
            <person name="Baker D."/>
            <person name="Gharbi K."/>
            <person name="Hall N."/>
            <person name="Watson M."/>
            <person name="Adriaenssens E.M."/>
            <person name="Foster-Nyarko E."/>
            <person name="Jarju S."/>
            <person name="Secka A."/>
            <person name="Antonio M."/>
            <person name="Oren A."/>
            <person name="Chaudhuri R.R."/>
            <person name="La Ragione R."/>
            <person name="Hildebrand F."/>
            <person name="Pallen M.J."/>
        </authorList>
    </citation>
    <scope>NUCLEOTIDE SEQUENCE</scope>
    <source>
        <strain evidence="16">2889</strain>
    </source>
</reference>
<evidence type="ECO:0000256" key="2">
    <source>
        <dbReference type="ARBA" id="ARBA00004893"/>
    </source>
</evidence>
<comment type="function">
    <text evidence="1">Involved in the catabolism of quinolinic acid (QA).</text>
</comment>
<dbReference type="GO" id="GO:0009435">
    <property type="term" value="P:NAD+ biosynthetic process"/>
    <property type="evidence" value="ECO:0007669"/>
    <property type="project" value="InterPro"/>
</dbReference>
<accession>A0A9D9DT88</accession>
<evidence type="ECO:0000256" key="6">
    <source>
        <dbReference type="ARBA" id="ARBA00022642"/>
    </source>
</evidence>
<dbReference type="GO" id="GO:0005737">
    <property type="term" value="C:cytoplasm"/>
    <property type="evidence" value="ECO:0007669"/>
    <property type="project" value="TreeGrafter"/>
</dbReference>
<feature type="binding site" evidence="13">
    <location>
        <position position="200"/>
    </location>
    <ligand>
        <name>substrate</name>
    </ligand>
</feature>
<keyword evidence="8 12" id="KW-0808">Transferase</keyword>
<evidence type="ECO:0000256" key="4">
    <source>
        <dbReference type="ARBA" id="ARBA00011218"/>
    </source>
</evidence>
<dbReference type="GO" id="GO:0034213">
    <property type="term" value="P:quinolinate catabolic process"/>
    <property type="evidence" value="ECO:0007669"/>
    <property type="project" value="TreeGrafter"/>
</dbReference>
<comment type="subunit">
    <text evidence="4">Hexamer formed by 3 homodimers.</text>
</comment>
<dbReference type="SUPFAM" id="SSF51690">
    <property type="entry name" value="Nicotinate/Quinolinate PRTase C-terminal domain-like"/>
    <property type="match status" value="1"/>
</dbReference>
<feature type="domain" description="Quinolinate phosphoribosyl transferase C-terminal" evidence="14">
    <location>
        <begin position="112"/>
        <end position="281"/>
    </location>
</feature>
<feature type="binding site" evidence="13">
    <location>
        <position position="222"/>
    </location>
    <ligand>
        <name>substrate</name>
    </ligand>
</feature>
<evidence type="ECO:0000256" key="5">
    <source>
        <dbReference type="ARBA" id="ARBA00011944"/>
    </source>
</evidence>
<reference evidence="16" key="1">
    <citation type="submission" date="2020-10" db="EMBL/GenBank/DDBJ databases">
        <authorList>
            <person name="Gilroy R."/>
        </authorList>
    </citation>
    <scope>NUCLEOTIDE SEQUENCE</scope>
    <source>
        <strain evidence="16">2889</strain>
    </source>
</reference>
<dbReference type="InterPro" id="IPR022412">
    <property type="entry name" value="Quinolinate_PRibosylTrfase_N"/>
</dbReference>
<dbReference type="InterPro" id="IPR004393">
    <property type="entry name" value="NadC"/>
</dbReference>
<dbReference type="InterPro" id="IPR036068">
    <property type="entry name" value="Nicotinate_pribotase-like_C"/>
</dbReference>
<dbReference type="NCBIfam" id="TIGR00078">
    <property type="entry name" value="nadC"/>
    <property type="match status" value="1"/>
</dbReference>
<dbReference type="PANTHER" id="PTHR32179:SF3">
    <property type="entry name" value="NICOTINATE-NUCLEOTIDE PYROPHOSPHORYLASE [CARBOXYLATING]"/>
    <property type="match status" value="1"/>
</dbReference>
<keyword evidence="6" id="KW-0662">Pyridine nucleotide biosynthesis</keyword>
<evidence type="ECO:0000256" key="11">
    <source>
        <dbReference type="ARBA" id="ARBA00069173"/>
    </source>
</evidence>
<evidence type="ECO:0000313" key="17">
    <source>
        <dbReference type="Proteomes" id="UP000823612"/>
    </source>
</evidence>
<evidence type="ECO:0000259" key="14">
    <source>
        <dbReference type="Pfam" id="PF01729"/>
    </source>
</evidence>
<dbReference type="PANTHER" id="PTHR32179">
    <property type="entry name" value="NICOTINATE-NUCLEOTIDE PYROPHOSPHORYLASE [CARBOXYLATING]"/>
    <property type="match status" value="1"/>
</dbReference>
<dbReference type="Pfam" id="PF01729">
    <property type="entry name" value="QRPTase_C"/>
    <property type="match status" value="1"/>
</dbReference>
<feature type="binding site" evidence="13">
    <location>
        <begin position="266"/>
        <end position="268"/>
    </location>
    <ligand>
        <name>substrate</name>
    </ligand>
</feature>
<comment type="caution">
    <text evidence="16">The sequence shown here is derived from an EMBL/GenBank/DDBJ whole genome shotgun (WGS) entry which is preliminary data.</text>
</comment>
<feature type="binding site" evidence="13">
    <location>
        <position position="167"/>
    </location>
    <ligand>
        <name>substrate</name>
    </ligand>
</feature>
<dbReference type="SUPFAM" id="SSF54675">
    <property type="entry name" value="Nicotinate/Quinolinate PRTase N-terminal domain-like"/>
    <property type="match status" value="1"/>
</dbReference>
<proteinExistence type="inferred from homology"/>
<evidence type="ECO:0000256" key="13">
    <source>
        <dbReference type="PIRSR" id="PIRSR006250-1"/>
    </source>
</evidence>
<dbReference type="FunFam" id="3.20.20.70:FF:000030">
    <property type="entry name" value="Nicotinate-nucleotide pyrophosphorylase, carboxylating"/>
    <property type="match status" value="1"/>
</dbReference>
<dbReference type="AlphaFoldDB" id="A0A9D9DT88"/>
<dbReference type="Gene3D" id="3.90.1170.20">
    <property type="entry name" value="Quinolinate phosphoribosyl transferase, N-terminal domain"/>
    <property type="match status" value="1"/>
</dbReference>
<comment type="pathway">
    <text evidence="2">Cofactor biosynthesis; NAD(+) biosynthesis; nicotinate D-ribonucleotide from quinolinate: step 1/1.</text>
</comment>
<dbReference type="InterPro" id="IPR037128">
    <property type="entry name" value="Quinolinate_PRibosylTase_N_sf"/>
</dbReference>
<comment type="similarity">
    <text evidence="3 12">Belongs to the NadC/ModD family.</text>
</comment>
<dbReference type="GO" id="GO:0004514">
    <property type="term" value="F:nicotinate-nucleotide diphosphorylase (carboxylating) activity"/>
    <property type="evidence" value="ECO:0007669"/>
    <property type="project" value="UniProtKB-EC"/>
</dbReference>
<dbReference type="InterPro" id="IPR013785">
    <property type="entry name" value="Aldolase_TIM"/>
</dbReference>
<dbReference type="EMBL" id="JADIMZ010000087">
    <property type="protein sequence ID" value="MBO8432777.1"/>
    <property type="molecule type" value="Genomic_DNA"/>
</dbReference>
<evidence type="ECO:0000256" key="7">
    <source>
        <dbReference type="ARBA" id="ARBA00022676"/>
    </source>
</evidence>
<feature type="binding site" evidence="13">
    <location>
        <begin position="133"/>
        <end position="135"/>
    </location>
    <ligand>
        <name>substrate</name>
    </ligand>
</feature>
<evidence type="ECO:0000256" key="10">
    <source>
        <dbReference type="ARBA" id="ARBA00047445"/>
    </source>
</evidence>
<evidence type="ECO:0000256" key="8">
    <source>
        <dbReference type="ARBA" id="ARBA00022679"/>
    </source>
</evidence>
<protein>
    <recommendedName>
        <fullName evidence="11">Probable nicotinate-nucleotide pyrophosphorylase [carboxylating]</fullName>
        <ecNumber evidence="5">2.4.2.19</ecNumber>
    </recommendedName>
    <alternativeName>
        <fullName evidence="9">Quinolinate phosphoribosyltransferase [decarboxylating]</fullName>
    </alternativeName>
</protein>
<dbReference type="Proteomes" id="UP000823612">
    <property type="component" value="Unassembled WGS sequence"/>
</dbReference>
<evidence type="ECO:0000313" key="16">
    <source>
        <dbReference type="EMBL" id="MBO8432777.1"/>
    </source>
</evidence>
<feature type="domain" description="Quinolinate phosphoribosyl transferase N-terminal" evidence="15">
    <location>
        <begin position="25"/>
        <end position="110"/>
    </location>
</feature>
<evidence type="ECO:0000259" key="15">
    <source>
        <dbReference type="Pfam" id="PF02749"/>
    </source>
</evidence>
<dbReference type="Pfam" id="PF02749">
    <property type="entry name" value="QRPTase_N"/>
    <property type="match status" value="1"/>
</dbReference>
<gene>
    <name evidence="16" type="primary">nadC</name>
    <name evidence="16" type="ORF">IAB08_05740</name>
</gene>
<feature type="binding site" evidence="13">
    <location>
        <position position="157"/>
    </location>
    <ligand>
        <name>substrate</name>
    </ligand>
</feature>
<evidence type="ECO:0000256" key="1">
    <source>
        <dbReference type="ARBA" id="ARBA00003237"/>
    </source>
</evidence>
<keyword evidence="7 12" id="KW-0328">Glycosyltransferase</keyword>
<sequence>MQIDEKAMMLDYIRLALREDVGDGDHTTLACIPASAQDKAVLIAKEGGVIAGLEVAAMVFHEVDPDIVFTPLVEEGQEVAMGDHVFSVEGSSRSILTAERLSLNYIQRMSGIATHTRRLVRLIGHSKTTLLDTRKTTPNNRVFEKMAVRIGGGSNHRFGLFDMILIKDNHIDFCGGIDQALDTVRQYLEQTGKKLPVEIEVRDFEELDQVLRHGGVTRIMLDNFSVSDLRKALEIIDHRYETEASGGINERNLAEYASTNVDFISVGALTHHVNALDLSLKSLSAL</sequence>
<dbReference type="Gene3D" id="3.20.20.70">
    <property type="entry name" value="Aldolase class I"/>
    <property type="match status" value="1"/>
</dbReference>
<evidence type="ECO:0000256" key="12">
    <source>
        <dbReference type="PIRNR" id="PIRNR006250"/>
    </source>
</evidence>
<name>A0A9D9DT88_9BACT</name>
<evidence type="ECO:0000256" key="3">
    <source>
        <dbReference type="ARBA" id="ARBA00009400"/>
    </source>
</evidence>
<organism evidence="16 17">
    <name type="scientific">Candidatus Pullibacteroides excrementavium</name>
    <dbReference type="NCBI Taxonomy" id="2840905"/>
    <lineage>
        <taxon>Bacteria</taxon>
        <taxon>Pseudomonadati</taxon>
        <taxon>Bacteroidota</taxon>
        <taxon>Bacteroidia</taxon>
        <taxon>Bacteroidales</taxon>
        <taxon>Candidatus Pullibacteroides</taxon>
    </lineage>
</organism>
<dbReference type="InterPro" id="IPR027277">
    <property type="entry name" value="NadC/ModD"/>
</dbReference>
<evidence type="ECO:0000256" key="9">
    <source>
        <dbReference type="ARBA" id="ARBA00033102"/>
    </source>
</evidence>
<dbReference type="PIRSF" id="PIRSF006250">
    <property type="entry name" value="NadC_ModD"/>
    <property type="match status" value="1"/>
</dbReference>
<comment type="catalytic activity">
    <reaction evidence="10">
        <text>nicotinate beta-D-ribonucleotide + CO2 + diphosphate = quinolinate + 5-phospho-alpha-D-ribose 1-diphosphate + 2 H(+)</text>
        <dbReference type="Rhea" id="RHEA:12733"/>
        <dbReference type="ChEBI" id="CHEBI:15378"/>
        <dbReference type="ChEBI" id="CHEBI:16526"/>
        <dbReference type="ChEBI" id="CHEBI:29959"/>
        <dbReference type="ChEBI" id="CHEBI:33019"/>
        <dbReference type="ChEBI" id="CHEBI:57502"/>
        <dbReference type="ChEBI" id="CHEBI:58017"/>
        <dbReference type="EC" id="2.4.2.19"/>
    </reaction>
</comment>
<feature type="binding site" evidence="13">
    <location>
        <begin position="245"/>
        <end position="247"/>
    </location>
    <ligand>
        <name>substrate</name>
    </ligand>
</feature>
<dbReference type="CDD" id="cd01572">
    <property type="entry name" value="QPRTase"/>
    <property type="match status" value="1"/>
</dbReference>